<name>A0A2T5Q195_LIMRT</name>
<reference evidence="2" key="1">
    <citation type="submission" date="2018-04" db="EMBL/GenBank/DDBJ databases">
        <title>Draft Genome Sequences of 10 Lactobacillus Species from 22 Commercial Probiotic Products.</title>
        <authorList>
            <person name="Gangiredla J."/>
            <person name="Barnaba T.J."/>
            <person name="Mammel M.K."/>
            <person name="Lacher D.W."/>
            <person name="Elkins C.A."/>
            <person name="Lampel K.A."/>
            <person name="Whitehouse C.A."/>
            <person name="Tartera C."/>
        </authorList>
    </citation>
    <scope>NUCLEOTIDE SEQUENCE [LARGE SCALE GENOMIC DNA]</scope>
    <source>
        <strain evidence="2">DS12_10</strain>
    </source>
</reference>
<sequence length="76" mass="9054">MKILKDWYTFSHASKLVGKNRNYFINRYRINPDIFKDECLLEVDGIKFINKEGIEFLQQRIKKVAVLINNAVFTED</sequence>
<accession>A0A2T5Q195</accession>
<dbReference type="Proteomes" id="UP000244083">
    <property type="component" value="Unassembled WGS sequence"/>
</dbReference>
<dbReference type="EMBL" id="QAZN01000030">
    <property type="protein sequence ID" value="PTV01045.1"/>
    <property type="molecule type" value="Genomic_DNA"/>
</dbReference>
<dbReference type="RefSeq" id="WP_107722205.1">
    <property type="nucleotide sequence ID" value="NZ_QAZN01000030.1"/>
</dbReference>
<proteinExistence type="predicted"/>
<organism evidence="1 2">
    <name type="scientific">Limosilactobacillus reuteri</name>
    <name type="common">Lactobacillus reuteri</name>
    <dbReference type="NCBI Taxonomy" id="1598"/>
    <lineage>
        <taxon>Bacteria</taxon>
        <taxon>Bacillati</taxon>
        <taxon>Bacillota</taxon>
        <taxon>Bacilli</taxon>
        <taxon>Lactobacillales</taxon>
        <taxon>Lactobacillaceae</taxon>
        <taxon>Limosilactobacillus</taxon>
    </lineage>
</organism>
<dbReference type="AlphaFoldDB" id="A0A2T5Q195"/>
<gene>
    <name evidence="1" type="ORF">DB325_09850</name>
</gene>
<protein>
    <submittedName>
        <fullName evidence="1">Uncharacterized protein</fullName>
    </submittedName>
</protein>
<evidence type="ECO:0000313" key="1">
    <source>
        <dbReference type="EMBL" id="PTV01045.1"/>
    </source>
</evidence>
<evidence type="ECO:0000313" key="2">
    <source>
        <dbReference type="Proteomes" id="UP000244083"/>
    </source>
</evidence>
<comment type="caution">
    <text evidence="1">The sequence shown here is derived from an EMBL/GenBank/DDBJ whole genome shotgun (WGS) entry which is preliminary data.</text>
</comment>